<dbReference type="Proteomes" id="UP001235966">
    <property type="component" value="Unassembled WGS sequence"/>
</dbReference>
<keyword evidence="5" id="KW-1185">Reference proteome</keyword>
<proteinExistence type="predicted"/>
<feature type="chain" id="PRO_5046156408" description="SURF1-like protein" evidence="3">
    <location>
        <begin position="23"/>
        <end position="277"/>
    </location>
</feature>
<protein>
    <recommendedName>
        <fullName evidence="6">SURF1-like protein</fullName>
    </recommendedName>
</protein>
<evidence type="ECO:0000313" key="5">
    <source>
        <dbReference type="Proteomes" id="UP001235966"/>
    </source>
</evidence>
<accession>A0ABT9ND32</accession>
<feature type="signal peptide" evidence="3">
    <location>
        <begin position="1"/>
        <end position="22"/>
    </location>
</feature>
<evidence type="ECO:0000256" key="3">
    <source>
        <dbReference type="SAM" id="SignalP"/>
    </source>
</evidence>
<dbReference type="EMBL" id="JAUSQW010000001">
    <property type="protein sequence ID" value="MDP9801423.1"/>
    <property type="molecule type" value="Genomic_DNA"/>
</dbReference>
<comment type="caution">
    <text evidence="4">The sequence shown here is derived from an EMBL/GenBank/DDBJ whole genome shotgun (WGS) entry which is preliminary data.</text>
</comment>
<evidence type="ECO:0000313" key="4">
    <source>
        <dbReference type="EMBL" id="MDP9801423.1"/>
    </source>
</evidence>
<dbReference type="RefSeq" id="WP_278059421.1">
    <property type="nucleotide sequence ID" value="NZ_CP121247.1"/>
</dbReference>
<evidence type="ECO:0008006" key="6">
    <source>
        <dbReference type="Google" id="ProtNLM"/>
    </source>
</evidence>
<evidence type="ECO:0000256" key="2">
    <source>
        <dbReference type="SAM" id="Phobius"/>
    </source>
</evidence>
<sequence length="277" mass="29511">MKILAYVLALLGFLPVALPSLAQDVPPVPDVISWFEDAGLAQAERQAPSLFGVAADGPTVITVGTPVRAFRFSGAGSTATVADTNNWVAPVSKNGVVVGSLEANFDDRKPKAIKVTADVRLGSAAGTRNIRLVSDPELEAWFALAGQTITPASKAGAEVVLGEISLQDFLINRGSLAGEKRRSSSTSIAETPQTGHSLLSKIAVGWGVGLLAVFSLAWLRWDQNNRERLEDMPQAVPAPEPLHEKPSFKDAAPKVAVYQLPRTHENLEKDNNDNSDD</sequence>
<gene>
    <name evidence="4" type="ORF">J2S49_001499</name>
</gene>
<feature type="transmembrane region" description="Helical" evidence="2">
    <location>
        <begin position="198"/>
        <end position="219"/>
    </location>
</feature>
<keyword evidence="2" id="KW-0812">Transmembrane</keyword>
<feature type="compositionally biased region" description="Basic and acidic residues" evidence="1">
    <location>
        <begin position="241"/>
        <end position="252"/>
    </location>
</feature>
<keyword evidence="2" id="KW-0472">Membrane</keyword>
<keyword evidence="3" id="KW-0732">Signal</keyword>
<organism evidence="4 5">
    <name type="scientific">Arcanobacterium wilhelmae</name>
    <dbReference type="NCBI Taxonomy" id="1803177"/>
    <lineage>
        <taxon>Bacteria</taxon>
        <taxon>Bacillati</taxon>
        <taxon>Actinomycetota</taxon>
        <taxon>Actinomycetes</taxon>
        <taxon>Actinomycetales</taxon>
        <taxon>Actinomycetaceae</taxon>
        <taxon>Arcanobacterium</taxon>
    </lineage>
</organism>
<reference evidence="4 5" key="1">
    <citation type="submission" date="2023-07" db="EMBL/GenBank/DDBJ databases">
        <title>Sequencing the genomes of 1000 actinobacteria strains.</title>
        <authorList>
            <person name="Klenk H.-P."/>
        </authorList>
    </citation>
    <scope>NUCLEOTIDE SEQUENCE [LARGE SCALE GENOMIC DNA]</scope>
    <source>
        <strain evidence="4 5">DSM 102162</strain>
    </source>
</reference>
<name>A0ABT9ND32_9ACTO</name>
<feature type="region of interest" description="Disordered" evidence="1">
    <location>
        <begin position="235"/>
        <end position="254"/>
    </location>
</feature>
<keyword evidence="2" id="KW-1133">Transmembrane helix</keyword>
<evidence type="ECO:0000256" key="1">
    <source>
        <dbReference type="SAM" id="MobiDB-lite"/>
    </source>
</evidence>